<dbReference type="Pfam" id="PF09414">
    <property type="entry name" value="RNA_ligase"/>
    <property type="match status" value="1"/>
</dbReference>
<feature type="domain" description="RNA ligase" evidence="1">
    <location>
        <begin position="34"/>
        <end position="225"/>
    </location>
</feature>
<dbReference type="GO" id="GO:0016874">
    <property type="term" value="F:ligase activity"/>
    <property type="evidence" value="ECO:0007669"/>
    <property type="project" value="UniProtKB-KW"/>
</dbReference>
<dbReference type="STRING" id="758803.SAMN05421803_12373"/>
<gene>
    <name evidence="2" type="ORF">SAMN05421803_12373</name>
</gene>
<reference evidence="2 3" key="1">
    <citation type="submission" date="2016-11" db="EMBL/GenBank/DDBJ databases">
        <authorList>
            <person name="Jaros S."/>
            <person name="Januszkiewicz K."/>
            <person name="Wedrychowicz H."/>
        </authorList>
    </citation>
    <scope>NUCLEOTIDE SEQUENCE [LARGE SCALE GENOMIC DNA]</scope>
    <source>
        <strain evidence="2 3">CGMCC 4.5723</strain>
    </source>
</reference>
<dbReference type="RefSeq" id="WP_073383019.1">
    <property type="nucleotide sequence ID" value="NZ_FQZK01000023.1"/>
</dbReference>
<evidence type="ECO:0000259" key="1">
    <source>
        <dbReference type="Pfam" id="PF09414"/>
    </source>
</evidence>
<sequence>MHKYPRTRHIHGSRLQPGDRDLSAVPFSALAGRHLVVEEKLDGANAGIGFGPDGELLLQSRGHYLAGGPRERQFGPFKAWAATLAPRLRERLGDRYVLYGEWMYAKHTVYYDALPHLFCEFDILDTRDGTFLDTPSRRRMLDGLPVTPVPVLHSGPLARLEDLTALVGPSTCRTPRWRAALAAAARAGGADPDRALAESDRSDLMEGLYVKVEEDGRTVDRYKWVRADFTTAVLDSGTHWMDRPLISNGLADPEALYADVR</sequence>
<dbReference type="InterPro" id="IPR052732">
    <property type="entry name" value="Cell-binding_unc_protein"/>
</dbReference>
<keyword evidence="3" id="KW-1185">Reference proteome</keyword>
<dbReference type="PANTHER" id="PTHR43883:SF1">
    <property type="entry name" value="GLUCONOKINASE"/>
    <property type="match status" value="1"/>
</dbReference>
<dbReference type="OrthoDB" id="255834at2"/>
<proteinExistence type="predicted"/>
<protein>
    <submittedName>
        <fullName evidence="2">RNA ligase</fullName>
    </submittedName>
</protein>
<dbReference type="AlphaFoldDB" id="A0A1M6TGV5"/>
<keyword evidence="2" id="KW-0436">Ligase</keyword>
<dbReference type="EMBL" id="FQZK01000023">
    <property type="protein sequence ID" value="SHK56231.1"/>
    <property type="molecule type" value="Genomic_DNA"/>
</dbReference>
<organism evidence="2 3">
    <name type="scientific">Nocardiopsis flavescens</name>
    <dbReference type="NCBI Taxonomy" id="758803"/>
    <lineage>
        <taxon>Bacteria</taxon>
        <taxon>Bacillati</taxon>
        <taxon>Actinomycetota</taxon>
        <taxon>Actinomycetes</taxon>
        <taxon>Streptosporangiales</taxon>
        <taxon>Nocardiopsidaceae</taxon>
        <taxon>Nocardiopsis</taxon>
    </lineage>
</organism>
<dbReference type="Proteomes" id="UP000184452">
    <property type="component" value="Unassembled WGS sequence"/>
</dbReference>
<evidence type="ECO:0000313" key="2">
    <source>
        <dbReference type="EMBL" id="SHK56231.1"/>
    </source>
</evidence>
<dbReference type="Gene3D" id="3.30.470.30">
    <property type="entry name" value="DNA ligase/mRNA capping enzyme"/>
    <property type="match status" value="1"/>
</dbReference>
<dbReference type="SUPFAM" id="SSF56091">
    <property type="entry name" value="DNA ligase/mRNA capping enzyme, catalytic domain"/>
    <property type="match status" value="1"/>
</dbReference>
<name>A0A1M6TGV5_9ACTN</name>
<accession>A0A1M6TGV5</accession>
<evidence type="ECO:0000313" key="3">
    <source>
        <dbReference type="Proteomes" id="UP000184452"/>
    </source>
</evidence>
<dbReference type="InterPro" id="IPR021122">
    <property type="entry name" value="RNA_ligase_dom_REL/Rnl2"/>
</dbReference>
<dbReference type="PANTHER" id="PTHR43883">
    <property type="entry name" value="SLR0207 PROTEIN"/>
    <property type="match status" value="1"/>
</dbReference>